<dbReference type="Proteomes" id="UP000664317">
    <property type="component" value="Unassembled WGS sequence"/>
</dbReference>
<protein>
    <recommendedName>
        <fullName evidence="3">Preprotein translocase subunit SecB</fullName>
    </recommendedName>
</protein>
<keyword evidence="2" id="KW-1185">Reference proteome</keyword>
<proteinExistence type="predicted"/>
<evidence type="ECO:0000313" key="1">
    <source>
        <dbReference type="EMBL" id="MBN7810804.1"/>
    </source>
</evidence>
<reference evidence="1 2" key="1">
    <citation type="submission" date="2021-03" db="EMBL/GenBank/DDBJ databases">
        <title>novel species isolated from a fishpond in China.</title>
        <authorList>
            <person name="Lu H."/>
            <person name="Cai Z."/>
        </authorList>
    </citation>
    <scope>NUCLEOTIDE SEQUENCE [LARGE SCALE GENOMIC DNA]</scope>
    <source>
        <strain evidence="1 2">H41</strain>
    </source>
</reference>
<dbReference type="RefSeq" id="WP_206577575.1">
    <property type="nucleotide sequence ID" value="NZ_JAFKCT010000002.1"/>
</dbReference>
<evidence type="ECO:0000313" key="2">
    <source>
        <dbReference type="Proteomes" id="UP000664317"/>
    </source>
</evidence>
<sequence length="147" mass="16710">MASQQVTFQLKGISTDEFATIKECYKEEEESVQIETGYTFEIDPESYTVAVRFSIVYKCKESPFIVLKLTCSFDVEKESFDEMLDSKLGKYIIPKGFLTHLTVLTIGTARGVLHAKLDKTGFERYILPTLNVADLIKEDMAFEIPKS</sequence>
<gene>
    <name evidence="1" type="ORF">J0A68_07550</name>
</gene>
<comment type="caution">
    <text evidence="1">The sequence shown here is derived from an EMBL/GenBank/DDBJ whole genome shotgun (WGS) entry which is preliminary data.</text>
</comment>
<dbReference type="EMBL" id="JAFKCT010000002">
    <property type="protein sequence ID" value="MBN7810804.1"/>
    <property type="molecule type" value="Genomic_DNA"/>
</dbReference>
<accession>A0ABS3C5E4</accession>
<organism evidence="1 2">
    <name type="scientific">Algoriphagus oliviformis</name>
    <dbReference type="NCBI Taxonomy" id="2811231"/>
    <lineage>
        <taxon>Bacteria</taxon>
        <taxon>Pseudomonadati</taxon>
        <taxon>Bacteroidota</taxon>
        <taxon>Cytophagia</taxon>
        <taxon>Cytophagales</taxon>
        <taxon>Cyclobacteriaceae</taxon>
        <taxon>Algoriphagus</taxon>
    </lineage>
</organism>
<name>A0ABS3C5E4_9BACT</name>
<evidence type="ECO:0008006" key="3">
    <source>
        <dbReference type="Google" id="ProtNLM"/>
    </source>
</evidence>